<feature type="domain" description="PH" evidence="10">
    <location>
        <begin position="716"/>
        <end position="828"/>
    </location>
</feature>
<dbReference type="GO" id="GO:0005856">
    <property type="term" value="C:cytoskeleton"/>
    <property type="evidence" value="ECO:0007669"/>
    <property type="project" value="UniProtKB-SubCell"/>
</dbReference>
<dbReference type="CDD" id="cd00176">
    <property type="entry name" value="SPEC"/>
    <property type="match status" value="2"/>
</dbReference>
<dbReference type="CDD" id="cd10571">
    <property type="entry name" value="PH_beta_spectrin"/>
    <property type="match status" value="1"/>
</dbReference>
<feature type="compositionally biased region" description="Basic and acidic residues" evidence="9">
    <location>
        <begin position="585"/>
        <end position="636"/>
    </location>
</feature>
<dbReference type="Gene3D" id="2.30.29.30">
    <property type="entry name" value="Pleckstrin-homology domain (PH domain)/Phosphotyrosine-binding domain (PTB)"/>
    <property type="match status" value="1"/>
</dbReference>
<dbReference type="InterPro" id="IPR011993">
    <property type="entry name" value="PH-like_dom_sf"/>
</dbReference>
<dbReference type="PANTHER" id="PTHR11915">
    <property type="entry name" value="SPECTRIN/FILAMIN RELATED CYTOSKELETAL PROTEIN"/>
    <property type="match status" value="1"/>
</dbReference>
<keyword evidence="4" id="KW-0963">Cytoplasm</keyword>
<proteinExistence type="inferred from homology"/>
<dbReference type="Gene3D" id="1.20.58.60">
    <property type="match status" value="4"/>
</dbReference>
<feature type="region of interest" description="Disordered" evidence="9">
    <location>
        <begin position="828"/>
        <end position="860"/>
    </location>
</feature>
<evidence type="ECO:0000259" key="10">
    <source>
        <dbReference type="PROSITE" id="PS50003"/>
    </source>
</evidence>
<keyword evidence="8" id="KW-0175">Coiled coil</keyword>
<evidence type="ECO:0000256" key="8">
    <source>
        <dbReference type="SAM" id="Coils"/>
    </source>
</evidence>
<evidence type="ECO:0000256" key="1">
    <source>
        <dbReference type="ARBA" id="ARBA00004245"/>
    </source>
</evidence>
<dbReference type="InterPro" id="IPR001605">
    <property type="entry name" value="PH_dom-spectrin-type"/>
</dbReference>
<dbReference type="GO" id="GO:0003779">
    <property type="term" value="F:actin binding"/>
    <property type="evidence" value="ECO:0007669"/>
    <property type="project" value="UniProtKB-KW"/>
</dbReference>
<dbReference type="InterPro" id="IPR018159">
    <property type="entry name" value="Spectrin/alpha-actinin"/>
</dbReference>
<keyword evidence="7" id="KW-0206">Cytoskeleton</keyword>
<dbReference type="Pfam" id="PF15410">
    <property type="entry name" value="PH_9"/>
    <property type="match status" value="1"/>
</dbReference>
<evidence type="ECO:0000256" key="2">
    <source>
        <dbReference type="ARBA" id="ARBA00006826"/>
    </source>
</evidence>
<dbReference type="SMART" id="SM00150">
    <property type="entry name" value="SPEC"/>
    <property type="match status" value="6"/>
</dbReference>
<evidence type="ECO:0000256" key="5">
    <source>
        <dbReference type="ARBA" id="ARBA00022737"/>
    </source>
</evidence>
<organism evidence="11 12">
    <name type="scientific">Dendroctonus ponderosae</name>
    <name type="common">Mountain pine beetle</name>
    <dbReference type="NCBI Taxonomy" id="77166"/>
    <lineage>
        <taxon>Eukaryota</taxon>
        <taxon>Metazoa</taxon>
        <taxon>Ecdysozoa</taxon>
        <taxon>Arthropoda</taxon>
        <taxon>Hexapoda</taxon>
        <taxon>Insecta</taxon>
        <taxon>Pterygota</taxon>
        <taxon>Neoptera</taxon>
        <taxon>Endopterygota</taxon>
        <taxon>Coleoptera</taxon>
        <taxon>Polyphaga</taxon>
        <taxon>Cucujiformia</taxon>
        <taxon>Curculionidae</taxon>
        <taxon>Scolytinae</taxon>
        <taxon>Dendroctonus</taxon>
    </lineage>
</organism>
<dbReference type="GO" id="GO:0005737">
    <property type="term" value="C:cytoplasm"/>
    <property type="evidence" value="ECO:0007669"/>
    <property type="project" value="UniProtKB-ARBA"/>
</dbReference>
<feature type="compositionally biased region" description="Polar residues" evidence="9">
    <location>
        <begin position="828"/>
        <end position="842"/>
    </location>
</feature>
<dbReference type="AlphaFoldDB" id="A0AAR5P2W1"/>
<dbReference type="InterPro" id="IPR001849">
    <property type="entry name" value="PH_domain"/>
</dbReference>
<dbReference type="FunFam" id="1.20.58.60:FF:000011">
    <property type="entry name" value="Spectrin beta chain"/>
    <property type="match status" value="1"/>
</dbReference>
<dbReference type="PROSITE" id="PS50003">
    <property type="entry name" value="PH_DOMAIN"/>
    <property type="match status" value="1"/>
</dbReference>
<feature type="compositionally biased region" description="Basic residues" evidence="9">
    <location>
        <begin position="671"/>
        <end position="691"/>
    </location>
</feature>
<evidence type="ECO:0000313" key="11">
    <source>
        <dbReference type="EnsemblMetazoa" id="XP_019755473.1"/>
    </source>
</evidence>
<accession>A0AAR5P2W1</accession>
<keyword evidence="3" id="KW-0117">Actin capping</keyword>
<evidence type="ECO:0000256" key="7">
    <source>
        <dbReference type="ARBA" id="ARBA00023212"/>
    </source>
</evidence>
<dbReference type="FunFam" id="2.30.29.30:FF:000024">
    <property type="entry name" value="Spectrin beta chain"/>
    <property type="match status" value="1"/>
</dbReference>
<reference evidence="11" key="2">
    <citation type="submission" date="2024-08" db="UniProtKB">
        <authorList>
            <consortium name="EnsemblMetazoa"/>
        </authorList>
    </citation>
    <scope>IDENTIFICATION</scope>
</reference>
<evidence type="ECO:0000256" key="3">
    <source>
        <dbReference type="ARBA" id="ARBA00022467"/>
    </source>
</evidence>
<feature type="coiled-coil region" evidence="8">
    <location>
        <begin position="334"/>
        <end position="368"/>
    </location>
</feature>
<dbReference type="InterPro" id="IPR041681">
    <property type="entry name" value="PH_9"/>
</dbReference>
<protein>
    <recommendedName>
        <fullName evidence="10">PH domain-containing protein</fullName>
    </recommendedName>
</protein>
<name>A0AAR5P2W1_DENPD</name>
<comment type="similarity">
    <text evidence="2">Belongs to the spectrin family.</text>
</comment>
<dbReference type="SUPFAM" id="SSF46966">
    <property type="entry name" value="Spectrin repeat"/>
    <property type="match status" value="4"/>
</dbReference>
<comment type="subcellular location">
    <subcellularLocation>
        <location evidence="1">Cytoplasm</location>
        <location evidence="1">Cytoskeleton</location>
    </subcellularLocation>
</comment>
<sequence>MPLATSTEYGNNLFQVNTLQKKNQSLQTEVENHEPRVNTVCNNGQKLIDEAHEDATEFSRLINELHKAWQELKEAIDNRRANLLRNERAQQYLFDANEAESWMSEQELYMMVEDRGKDETSARNFMKKHESLEAAVEAYADTIRGLGETVKALAAEGHPLAEQVAVKQSQLDKLYAGLKDLAQERRAKLDEALQLFLLNRDVGDLEQWIADREVVASSHELGQDYDHVTLLWERFKEFAHDTETIGSERVAGVNDIADSLIAAGHSDSATIAEWKDGLNEAWQDLLELIETRTQMLAASRELHKFFHDCKDVLSRILEKQVAMSDELGRDAGSVSTLQRKHQNFMQDLQTLQSQVQQIQEESAKLQASYAGDRAKEITNREQEVVSAWASLQMVCEQRRGKLADTGDLFKFFNLVRTLMQWMDDVVRQMNTSEKPRDVGGVELLMSNHQSLKAEIDAREDNFTSCISLGKELLSRNHYASAEITDKLVALNNHRQGVVQRWEERWENLQLILEVYQFGRDAAVAEAWLIAQEPYLMSTELGHTIDDVENLIKKHEAFEKSAAAQEERFSALERLTTFEIREMKRREEAEAEERARLEREEAERKAALEAASRPKEPDPASADRPDAGGAAIEERPVHGVQPRPQTVGSTPSPPKPTPRSQTLLRSEEKTKRKDRSRSKSPFRSFRWKKSSPKTHSGAHSDDEGVLASRQEGSSPDEEGFEGNLVRKHEWENTTVKASNRSWDKVFVVLRGSHLAFYKDPKTAKSTPDQRFKGEAPLQLHGATASVATDYKKKKHVFRLKLENGGDFLLQAQNDAEMNTWISHINAHADTTASGPSRSQTLPASGQKEDQKRRSFFTLKKT</sequence>
<dbReference type="GO" id="GO:0051693">
    <property type="term" value="P:actin filament capping"/>
    <property type="evidence" value="ECO:0007669"/>
    <property type="project" value="UniProtKB-KW"/>
</dbReference>
<evidence type="ECO:0000256" key="4">
    <source>
        <dbReference type="ARBA" id="ARBA00022490"/>
    </source>
</evidence>
<dbReference type="GO" id="GO:0005543">
    <property type="term" value="F:phospholipid binding"/>
    <property type="evidence" value="ECO:0007669"/>
    <property type="project" value="InterPro"/>
</dbReference>
<dbReference type="FunFam" id="1.20.58.60:FF:000018">
    <property type="entry name" value="Spectrin beta chain"/>
    <property type="match status" value="1"/>
</dbReference>
<feature type="region of interest" description="Disordered" evidence="9">
    <location>
        <begin position="585"/>
        <end position="724"/>
    </location>
</feature>
<dbReference type="PRINTS" id="PR00683">
    <property type="entry name" value="SPECTRINPH"/>
</dbReference>
<dbReference type="SMART" id="SM00233">
    <property type="entry name" value="PH"/>
    <property type="match status" value="1"/>
</dbReference>
<keyword evidence="6" id="KW-0009">Actin-binding</keyword>
<dbReference type="FunFam" id="1.20.58.60:FF:000019">
    <property type="entry name" value="Spectrin beta chain"/>
    <property type="match status" value="1"/>
</dbReference>
<keyword evidence="12" id="KW-1185">Reference proteome</keyword>
<dbReference type="InterPro" id="IPR002017">
    <property type="entry name" value="Spectrin_repeat"/>
</dbReference>
<dbReference type="Proteomes" id="UP000019118">
    <property type="component" value="Unassembled WGS sequence"/>
</dbReference>
<dbReference type="EnsemblMetazoa" id="XM_019899914.1">
    <property type="protein sequence ID" value="XP_019755473.1"/>
    <property type="gene ID" value="LOC109534300"/>
</dbReference>
<reference evidence="12" key="1">
    <citation type="journal article" date="2013" name="Genome Biol.">
        <title>Draft genome of the mountain pine beetle, Dendroctonus ponderosae Hopkins, a major forest pest.</title>
        <authorList>
            <person name="Keeling C.I."/>
            <person name="Yuen M.M."/>
            <person name="Liao N.Y."/>
            <person name="Docking T.R."/>
            <person name="Chan S.K."/>
            <person name="Taylor G.A."/>
            <person name="Palmquist D.L."/>
            <person name="Jackman S.D."/>
            <person name="Nguyen A."/>
            <person name="Li M."/>
            <person name="Henderson H."/>
            <person name="Janes J.K."/>
            <person name="Zhao Y."/>
            <person name="Pandoh P."/>
            <person name="Moore R."/>
            <person name="Sperling F.A."/>
            <person name="Huber D.P."/>
            <person name="Birol I."/>
            <person name="Jones S.J."/>
            <person name="Bohlmann J."/>
        </authorList>
    </citation>
    <scope>NUCLEOTIDE SEQUENCE</scope>
</reference>
<evidence type="ECO:0000256" key="9">
    <source>
        <dbReference type="SAM" id="MobiDB-lite"/>
    </source>
</evidence>
<dbReference type="SUPFAM" id="SSF50729">
    <property type="entry name" value="PH domain-like"/>
    <property type="match status" value="1"/>
</dbReference>
<evidence type="ECO:0000313" key="12">
    <source>
        <dbReference type="Proteomes" id="UP000019118"/>
    </source>
</evidence>
<dbReference type="GO" id="GO:0016020">
    <property type="term" value="C:membrane"/>
    <property type="evidence" value="ECO:0007669"/>
    <property type="project" value="UniProtKB-ARBA"/>
</dbReference>
<dbReference type="Pfam" id="PF00435">
    <property type="entry name" value="Spectrin"/>
    <property type="match status" value="6"/>
</dbReference>
<evidence type="ECO:0000256" key="6">
    <source>
        <dbReference type="ARBA" id="ARBA00023203"/>
    </source>
</evidence>
<keyword evidence="5" id="KW-0677">Repeat</keyword>